<feature type="compositionally biased region" description="Basic and acidic residues" evidence="1">
    <location>
        <begin position="612"/>
        <end position="639"/>
    </location>
</feature>
<dbReference type="InterPro" id="IPR026960">
    <property type="entry name" value="RVT-Znf"/>
</dbReference>
<proteinExistence type="predicted"/>
<feature type="domain" description="Reverse transcriptase zinc-binding" evidence="3">
    <location>
        <begin position="397"/>
        <end position="474"/>
    </location>
</feature>
<feature type="region of interest" description="Disordered" evidence="1">
    <location>
        <begin position="599"/>
        <end position="659"/>
    </location>
</feature>
<comment type="caution">
    <text evidence="4">The sequence shown here is derived from an EMBL/GenBank/DDBJ whole genome shotgun (WGS) entry which is preliminary data.</text>
</comment>
<reference evidence="4 5" key="1">
    <citation type="submission" date="2024-09" db="EMBL/GenBank/DDBJ databases">
        <title>Chromosome-scale assembly of Riccia sorocarpa.</title>
        <authorList>
            <person name="Paukszto L."/>
        </authorList>
    </citation>
    <scope>NUCLEOTIDE SEQUENCE [LARGE SCALE GENOMIC DNA]</scope>
    <source>
        <strain evidence="4">LP-2024</strain>
        <tissue evidence="4">Aerial parts of the thallus</tissue>
    </source>
</reference>
<name>A0ABD3H5D0_9MARC</name>
<evidence type="ECO:0000259" key="3">
    <source>
        <dbReference type="Pfam" id="PF13966"/>
    </source>
</evidence>
<dbReference type="AlphaFoldDB" id="A0ABD3H5D0"/>
<protein>
    <recommendedName>
        <fullName evidence="6">Reverse transcriptase domain-containing protein</fullName>
    </recommendedName>
</protein>
<evidence type="ECO:0000256" key="1">
    <source>
        <dbReference type="SAM" id="MobiDB-lite"/>
    </source>
</evidence>
<evidence type="ECO:0000313" key="4">
    <source>
        <dbReference type="EMBL" id="KAL3686513.1"/>
    </source>
</evidence>
<evidence type="ECO:0008006" key="6">
    <source>
        <dbReference type="Google" id="ProtNLM"/>
    </source>
</evidence>
<organism evidence="4 5">
    <name type="scientific">Riccia sorocarpa</name>
    <dbReference type="NCBI Taxonomy" id="122646"/>
    <lineage>
        <taxon>Eukaryota</taxon>
        <taxon>Viridiplantae</taxon>
        <taxon>Streptophyta</taxon>
        <taxon>Embryophyta</taxon>
        <taxon>Marchantiophyta</taxon>
        <taxon>Marchantiopsida</taxon>
        <taxon>Marchantiidae</taxon>
        <taxon>Marchantiales</taxon>
        <taxon>Ricciaceae</taxon>
        <taxon>Riccia</taxon>
    </lineage>
</organism>
<gene>
    <name evidence="4" type="ORF">R1sor_009087</name>
</gene>
<accession>A0ABD3H5D0</accession>
<dbReference type="Pfam" id="PF13966">
    <property type="entry name" value="zf-RVT"/>
    <property type="match status" value="1"/>
</dbReference>
<evidence type="ECO:0000259" key="2">
    <source>
        <dbReference type="Pfam" id="PF00078"/>
    </source>
</evidence>
<keyword evidence="5" id="KW-1185">Reference proteome</keyword>
<evidence type="ECO:0000313" key="5">
    <source>
        <dbReference type="Proteomes" id="UP001633002"/>
    </source>
</evidence>
<dbReference type="Pfam" id="PF00078">
    <property type="entry name" value="RVT_1"/>
    <property type="match status" value="1"/>
</dbReference>
<dbReference type="PANTHER" id="PTHR31635:SF196">
    <property type="entry name" value="REVERSE TRANSCRIPTASE DOMAIN-CONTAINING PROTEIN-RELATED"/>
    <property type="match status" value="1"/>
</dbReference>
<dbReference type="PANTHER" id="PTHR31635">
    <property type="entry name" value="REVERSE TRANSCRIPTASE DOMAIN-CONTAINING PROTEIN-RELATED"/>
    <property type="match status" value="1"/>
</dbReference>
<dbReference type="Proteomes" id="UP001633002">
    <property type="component" value="Unassembled WGS sequence"/>
</dbReference>
<sequence length="659" mass="75788">MGFSDKVIRLIQGLMSDATATVHHDGDFTEDFPVTRGVRQGCPLAPFLFALSTEPLMRMLQQAAQENIIQGLRINESHQLLFSLFADDTGLCLAATRENFLAAKEIVETFERISGAQLNVGKSLIVPMGLDPIPRWLFETGCRVASEGEIWTYLGTPIGLRDKEDGGLGFRMFKDQAQTLKMRLTSRLLEGSDCEWAHLAGTLLQANFKKKKKHRGMMRSAEEVLLLEDAGRVQTSKTLKYMLSGWGAGKKNLSMVRDKGKLPLETKLEVVIRAGEVQLGTKQKGWTAIKRRLKTMRVTELHELQGRTWDRLKAADQLGFLPDTQVDVEGPCSEAMSVLETWVGRSSDQVVQLADPSRWRWKTDNQETRTSWHRSLQEWRKKLIPEYKLREKMNASWGLNWDTTKWKEIWKGLWRMSLPPRDEIWLWRILNKGFFTLERAATMEIGDPICQRCERGTENIEHLFMQCEKTAANWNYIESLYSRCTGKVLRNTSLPGRLEYAVKQENLAVTTLLVTNSRLTWRSRCKKVYEGRKTTIPTKVILQEADRTTTSIAREYMSQARLASIKTSRRELAQMRVMLSNDKTRRDQRIFAVLPPPVFTQWHDTPETPEEHEDRSIDRDDALAGHQPKERHTHEERTTRAQAELRSSEQGEWARPISM</sequence>
<feature type="domain" description="Reverse transcriptase" evidence="2">
    <location>
        <begin position="25"/>
        <end position="127"/>
    </location>
</feature>
<dbReference type="InterPro" id="IPR000477">
    <property type="entry name" value="RT_dom"/>
</dbReference>
<dbReference type="EMBL" id="JBJQOH010000005">
    <property type="protein sequence ID" value="KAL3686513.1"/>
    <property type="molecule type" value="Genomic_DNA"/>
</dbReference>